<dbReference type="InterPro" id="IPR036259">
    <property type="entry name" value="MFS_trans_sf"/>
</dbReference>
<organism evidence="11 12">
    <name type="scientific">Prescottella agglutinans</name>
    <dbReference type="NCBI Taxonomy" id="1644129"/>
    <lineage>
        <taxon>Bacteria</taxon>
        <taxon>Bacillati</taxon>
        <taxon>Actinomycetota</taxon>
        <taxon>Actinomycetes</taxon>
        <taxon>Mycobacteriales</taxon>
        <taxon>Nocardiaceae</taxon>
        <taxon>Prescottella</taxon>
    </lineage>
</organism>
<protein>
    <submittedName>
        <fullName evidence="11">Bcr/CflA family efflux MFS transporter</fullName>
    </submittedName>
</protein>
<keyword evidence="12" id="KW-1185">Reference proteome</keyword>
<dbReference type="EMBL" id="RKLP01000015">
    <property type="protein sequence ID" value="RVW07029.1"/>
    <property type="molecule type" value="Genomic_DNA"/>
</dbReference>
<dbReference type="GO" id="GO:0042910">
    <property type="term" value="F:xenobiotic transmembrane transporter activity"/>
    <property type="evidence" value="ECO:0007669"/>
    <property type="project" value="InterPro"/>
</dbReference>
<dbReference type="CDD" id="cd17320">
    <property type="entry name" value="MFS_MdfA_MDR_like"/>
    <property type="match status" value="1"/>
</dbReference>
<feature type="domain" description="Major facilitator superfamily (MFS) profile" evidence="10">
    <location>
        <begin position="27"/>
        <end position="412"/>
    </location>
</feature>
<evidence type="ECO:0000313" key="12">
    <source>
        <dbReference type="Proteomes" id="UP000286208"/>
    </source>
</evidence>
<feature type="transmembrane region" description="Helical" evidence="9">
    <location>
        <begin position="269"/>
        <end position="288"/>
    </location>
</feature>
<feature type="transmembrane region" description="Helical" evidence="9">
    <location>
        <begin position="356"/>
        <end position="380"/>
    </location>
</feature>
<name>A0A3S3CW12_9NOCA</name>
<dbReference type="GO" id="GO:1990961">
    <property type="term" value="P:xenobiotic detoxification by transmembrane export across the plasma membrane"/>
    <property type="evidence" value="ECO:0007669"/>
    <property type="project" value="InterPro"/>
</dbReference>
<evidence type="ECO:0000256" key="2">
    <source>
        <dbReference type="ARBA" id="ARBA00006236"/>
    </source>
</evidence>
<evidence type="ECO:0000256" key="1">
    <source>
        <dbReference type="ARBA" id="ARBA00004651"/>
    </source>
</evidence>
<dbReference type="InterPro" id="IPR011701">
    <property type="entry name" value="MFS"/>
</dbReference>
<reference evidence="11 12" key="1">
    <citation type="submission" date="2018-11" db="EMBL/GenBank/DDBJ databases">
        <title>Rhodococcus spongicola sp. nov. and Rhodococcus xishaensis sp. nov. from marine sponges.</title>
        <authorList>
            <person name="Li L."/>
            <person name="Lin H.W."/>
        </authorList>
    </citation>
    <scope>NUCLEOTIDE SEQUENCE [LARGE SCALE GENOMIC DNA]</scope>
    <source>
        <strain evidence="11 12">CCTCC AB2014297</strain>
    </source>
</reference>
<comment type="similarity">
    <text evidence="2">Belongs to the major facilitator superfamily. Bcr/CmlA family.</text>
</comment>
<dbReference type="PANTHER" id="PTHR42718">
    <property type="entry name" value="MAJOR FACILITATOR SUPERFAMILY MULTIDRUG TRANSPORTER MFSC"/>
    <property type="match status" value="1"/>
</dbReference>
<keyword evidence="6 9" id="KW-0812">Transmembrane</keyword>
<dbReference type="GO" id="GO:0005886">
    <property type="term" value="C:plasma membrane"/>
    <property type="evidence" value="ECO:0007669"/>
    <property type="project" value="UniProtKB-SubCell"/>
</dbReference>
<dbReference type="PROSITE" id="PS00216">
    <property type="entry name" value="SUGAR_TRANSPORT_1"/>
    <property type="match status" value="1"/>
</dbReference>
<feature type="transmembrane region" description="Helical" evidence="9">
    <location>
        <begin position="124"/>
        <end position="143"/>
    </location>
</feature>
<dbReference type="Gene3D" id="1.20.1720.10">
    <property type="entry name" value="Multidrug resistance protein D"/>
    <property type="match status" value="1"/>
</dbReference>
<evidence type="ECO:0000256" key="3">
    <source>
        <dbReference type="ARBA" id="ARBA00007520"/>
    </source>
</evidence>
<evidence type="ECO:0000259" key="10">
    <source>
        <dbReference type="PROSITE" id="PS50850"/>
    </source>
</evidence>
<sequence>MTTDAPAGAAREDVRVAAPEGGSRIRLVVILGLLTALGPFTVDMYLPALPAITDDFLTSDAAVQLTLTGTLLGLALGQLVIGPLSDVFGRRRPLVLGTSLHVAASVACWFAPSIEVLGALRALQGLGAAATGVIAMAVVRDLFDGRDAAIVMSRLMLVMGVAPILAPSIGGVLLTAVSWHGVFLVLAGLGLVMIVLGGVAMPETLPPSARVGRGIAPVLRTYAALARDGHFMVLVLVCGLVRAVLWAYIAGSSFVMQEQFELAPGVYGFAFACGAIVLIGASQLNVALLGRWTPLGICLSSLAASTVIGGVAIGLAATDTGGFLGFALPILALLCATGFVMPNAPALALSRHGEAAGTAAAMVGFAQFGAAAVIAPIVGLLGNTSLAIAVAMTGSAVFALIALGAIVRPSARSRTAHG</sequence>
<dbReference type="PROSITE" id="PS50850">
    <property type="entry name" value="MFS"/>
    <property type="match status" value="1"/>
</dbReference>
<dbReference type="NCBIfam" id="TIGR00710">
    <property type="entry name" value="efflux_Bcr_CflA"/>
    <property type="match status" value="1"/>
</dbReference>
<dbReference type="AlphaFoldDB" id="A0A3S3CW12"/>
<feature type="transmembrane region" description="Helical" evidence="9">
    <location>
        <begin position="229"/>
        <end position="249"/>
    </location>
</feature>
<dbReference type="InterPro" id="IPR005829">
    <property type="entry name" value="Sugar_transporter_CS"/>
</dbReference>
<feature type="transmembrane region" description="Helical" evidence="9">
    <location>
        <begin position="93"/>
        <end position="112"/>
    </location>
</feature>
<accession>A0A3S3CW12</accession>
<evidence type="ECO:0000256" key="5">
    <source>
        <dbReference type="ARBA" id="ARBA00022475"/>
    </source>
</evidence>
<feature type="transmembrane region" description="Helical" evidence="9">
    <location>
        <begin position="25"/>
        <end position="42"/>
    </location>
</feature>
<dbReference type="Pfam" id="PF07690">
    <property type="entry name" value="MFS_1"/>
    <property type="match status" value="1"/>
</dbReference>
<dbReference type="PANTHER" id="PTHR42718:SF9">
    <property type="entry name" value="MAJOR FACILITATOR SUPERFAMILY MULTIDRUG TRANSPORTER MFSC"/>
    <property type="match status" value="1"/>
</dbReference>
<feature type="transmembrane region" description="Helical" evidence="9">
    <location>
        <begin position="182"/>
        <end position="201"/>
    </location>
</feature>
<evidence type="ECO:0000256" key="4">
    <source>
        <dbReference type="ARBA" id="ARBA00022448"/>
    </source>
</evidence>
<gene>
    <name evidence="11" type="ORF">EGT67_23945</name>
</gene>
<dbReference type="RefSeq" id="WP_127918609.1">
    <property type="nucleotide sequence ID" value="NZ_RKLP01000015.1"/>
</dbReference>
<comment type="caution">
    <text evidence="11">The sequence shown here is derived from an EMBL/GenBank/DDBJ whole genome shotgun (WGS) entry which is preliminary data.</text>
</comment>
<dbReference type="PRINTS" id="PR01035">
    <property type="entry name" value="TCRTETA"/>
</dbReference>
<dbReference type="Proteomes" id="UP000286208">
    <property type="component" value="Unassembled WGS sequence"/>
</dbReference>
<proteinExistence type="inferred from homology"/>
<feature type="transmembrane region" description="Helical" evidence="9">
    <location>
        <begin position="295"/>
        <end position="317"/>
    </location>
</feature>
<keyword evidence="7 9" id="KW-1133">Transmembrane helix</keyword>
<keyword evidence="4" id="KW-0813">Transport</keyword>
<evidence type="ECO:0000313" key="11">
    <source>
        <dbReference type="EMBL" id="RVW07029.1"/>
    </source>
</evidence>
<dbReference type="OrthoDB" id="9814303at2"/>
<dbReference type="InterPro" id="IPR001958">
    <property type="entry name" value="Tet-R_TetA/multi-R_MdtG-like"/>
</dbReference>
<dbReference type="InterPro" id="IPR020846">
    <property type="entry name" value="MFS_dom"/>
</dbReference>
<dbReference type="SUPFAM" id="SSF103473">
    <property type="entry name" value="MFS general substrate transporter"/>
    <property type="match status" value="1"/>
</dbReference>
<keyword evidence="8 9" id="KW-0472">Membrane</keyword>
<feature type="transmembrane region" description="Helical" evidence="9">
    <location>
        <begin position="155"/>
        <end position="176"/>
    </location>
</feature>
<feature type="transmembrane region" description="Helical" evidence="9">
    <location>
        <begin position="62"/>
        <end position="81"/>
    </location>
</feature>
<evidence type="ECO:0000256" key="7">
    <source>
        <dbReference type="ARBA" id="ARBA00022989"/>
    </source>
</evidence>
<dbReference type="InterPro" id="IPR004812">
    <property type="entry name" value="Efflux_drug-R_Bcr/CmlA"/>
</dbReference>
<evidence type="ECO:0000256" key="8">
    <source>
        <dbReference type="ARBA" id="ARBA00023136"/>
    </source>
</evidence>
<evidence type="ECO:0000256" key="6">
    <source>
        <dbReference type="ARBA" id="ARBA00022692"/>
    </source>
</evidence>
<keyword evidence="5" id="KW-1003">Cell membrane</keyword>
<comment type="subcellular location">
    <subcellularLocation>
        <location evidence="1">Cell membrane</location>
        <topology evidence="1">Multi-pass membrane protein</topology>
    </subcellularLocation>
</comment>
<evidence type="ECO:0000256" key="9">
    <source>
        <dbReference type="SAM" id="Phobius"/>
    </source>
</evidence>
<comment type="similarity">
    <text evidence="3">Belongs to the major facilitator superfamily. TCR/Tet family.</text>
</comment>
<feature type="transmembrane region" description="Helical" evidence="9">
    <location>
        <begin position="323"/>
        <end position="344"/>
    </location>
</feature>
<feature type="transmembrane region" description="Helical" evidence="9">
    <location>
        <begin position="386"/>
        <end position="407"/>
    </location>
</feature>